<dbReference type="Pfam" id="PF12697">
    <property type="entry name" value="Abhydrolase_6"/>
    <property type="match status" value="1"/>
</dbReference>
<reference evidence="3 4" key="1">
    <citation type="submission" date="2016-10" db="EMBL/GenBank/DDBJ databases">
        <authorList>
            <person name="de Groot N.N."/>
        </authorList>
    </citation>
    <scope>NUCLEOTIDE SEQUENCE [LARGE SCALE GENOMIC DNA]</scope>
    <source>
        <strain evidence="3 4">DSM 44149</strain>
    </source>
</reference>
<dbReference type="SUPFAM" id="SSF53474">
    <property type="entry name" value="alpha/beta-Hydrolases"/>
    <property type="match status" value="1"/>
</dbReference>
<dbReference type="PANTHER" id="PTHR13136:SF11">
    <property type="entry name" value="TESTIS-EXPRESSED PROTEIN 30"/>
    <property type="match status" value="1"/>
</dbReference>
<proteinExistence type="predicted"/>
<evidence type="ECO:0000313" key="4">
    <source>
        <dbReference type="Proteomes" id="UP000183376"/>
    </source>
</evidence>
<evidence type="ECO:0000313" key="3">
    <source>
        <dbReference type="EMBL" id="SDN72012.1"/>
    </source>
</evidence>
<dbReference type="InterPro" id="IPR026555">
    <property type="entry name" value="NSL3/Tex30"/>
</dbReference>
<dbReference type="Gene3D" id="3.40.50.1820">
    <property type="entry name" value="alpha/beta hydrolase"/>
    <property type="match status" value="1"/>
</dbReference>
<dbReference type="Pfam" id="PF00326">
    <property type="entry name" value="Peptidase_S9"/>
    <property type="match status" value="1"/>
</dbReference>
<dbReference type="GO" id="GO:0003824">
    <property type="term" value="F:catalytic activity"/>
    <property type="evidence" value="ECO:0007669"/>
    <property type="project" value="UniProtKB-ARBA"/>
</dbReference>
<feature type="domain" description="AB hydrolase-1" evidence="2">
    <location>
        <begin position="43"/>
        <end position="133"/>
    </location>
</feature>
<sequence>MARVRTPDLTIMEAGAEVDAVVIVLHGGKARSREPVLRRTLSYLRMVPIARALRRPGTAVWLLRFRVRGWNEPELPSVADARWAIAEARRRHPGKPIVLVGHSMGARTALRVADEDWVRAVCALAPWIEPGEPMGVFAGRDVLIVHGTADRWTSPEQSLRYAERLRARSVRVEHVELPGAGHFMLRRVADWTGITRKFVMRITEEWRDA</sequence>
<name>A0A1H0DPE3_ALLAB</name>
<evidence type="ECO:0000259" key="1">
    <source>
        <dbReference type="Pfam" id="PF00326"/>
    </source>
</evidence>
<dbReference type="InterPro" id="IPR001375">
    <property type="entry name" value="Peptidase_S9_cat"/>
</dbReference>
<dbReference type="PANTHER" id="PTHR13136">
    <property type="entry name" value="TESTIS DEVELOPMENT PROTEIN PRTD"/>
    <property type="match status" value="1"/>
</dbReference>
<dbReference type="InterPro" id="IPR029058">
    <property type="entry name" value="AB_hydrolase_fold"/>
</dbReference>
<protein>
    <submittedName>
        <fullName evidence="3">Predicted esterase</fullName>
    </submittedName>
</protein>
<dbReference type="AlphaFoldDB" id="A0A1H0DPE3"/>
<gene>
    <name evidence="3" type="ORF">SAMN04489726_7920</name>
</gene>
<dbReference type="Proteomes" id="UP000183376">
    <property type="component" value="Chromosome I"/>
</dbReference>
<organism evidence="3 4">
    <name type="scientific">Allokutzneria albata</name>
    <name type="common">Kibdelosporangium albatum</name>
    <dbReference type="NCBI Taxonomy" id="211114"/>
    <lineage>
        <taxon>Bacteria</taxon>
        <taxon>Bacillati</taxon>
        <taxon>Actinomycetota</taxon>
        <taxon>Actinomycetes</taxon>
        <taxon>Pseudonocardiales</taxon>
        <taxon>Pseudonocardiaceae</taxon>
        <taxon>Allokutzneria</taxon>
    </lineage>
</organism>
<dbReference type="InterPro" id="IPR000073">
    <property type="entry name" value="AB_hydrolase_1"/>
</dbReference>
<accession>A0A1H0DPE3</accession>
<dbReference type="STRING" id="211114.SAMN04489726_7920"/>
<evidence type="ECO:0000259" key="2">
    <source>
        <dbReference type="Pfam" id="PF12697"/>
    </source>
</evidence>
<dbReference type="EMBL" id="LT629701">
    <property type="protein sequence ID" value="SDN72012.1"/>
    <property type="molecule type" value="Genomic_DNA"/>
</dbReference>
<feature type="domain" description="Peptidase S9 prolyl oligopeptidase catalytic" evidence="1">
    <location>
        <begin position="140"/>
        <end position="186"/>
    </location>
</feature>
<dbReference type="eggNOG" id="COG2267">
    <property type="taxonomic scope" value="Bacteria"/>
</dbReference>
<keyword evidence="4" id="KW-1185">Reference proteome</keyword>